<dbReference type="Pfam" id="PF00091">
    <property type="entry name" value="Tubulin"/>
    <property type="match status" value="1"/>
</dbReference>
<dbReference type="PROSITE" id="PS01134">
    <property type="entry name" value="FTSZ_1"/>
    <property type="match status" value="1"/>
</dbReference>
<feature type="compositionally biased region" description="Acidic residues" evidence="8">
    <location>
        <begin position="369"/>
        <end position="381"/>
    </location>
</feature>
<keyword evidence="5 7" id="KW-0131">Cell cycle</keyword>
<evidence type="ECO:0000256" key="1">
    <source>
        <dbReference type="ARBA" id="ARBA00009690"/>
    </source>
</evidence>
<dbReference type="HAMAP" id="MF_00909">
    <property type="entry name" value="FtsZ"/>
    <property type="match status" value="1"/>
</dbReference>
<feature type="binding site" evidence="5">
    <location>
        <position position="184"/>
    </location>
    <ligand>
        <name>GTP</name>
        <dbReference type="ChEBI" id="CHEBI:37565"/>
    </ligand>
</feature>
<dbReference type="SUPFAM" id="SSF52490">
    <property type="entry name" value="Tubulin nucleotide-binding domain-like"/>
    <property type="match status" value="1"/>
</dbReference>
<dbReference type="SMART" id="SM00865">
    <property type="entry name" value="Tubulin_C"/>
    <property type="match status" value="1"/>
</dbReference>
<feature type="domain" description="Tubulin/FtsZ 2-layer sandwich" evidence="10">
    <location>
        <begin position="204"/>
        <end position="321"/>
    </location>
</feature>
<comment type="function">
    <text evidence="5 7">Essential cell division protein that forms a contractile ring structure (Z ring) at the future cell division site. The regulation of the ring assembly controls the timing and the location of cell division. One of the functions of the FtsZ ring is to recruit other cell division proteins to the septum to produce a new cell wall between the dividing cells. Binds GTP and shows GTPase activity.</text>
</comment>
<evidence type="ECO:0000313" key="11">
    <source>
        <dbReference type="EMBL" id="MFB9646198.1"/>
    </source>
</evidence>
<dbReference type="PROSITE" id="PS01135">
    <property type="entry name" value="FTSZ_2"/>
    <property type="match status" value="1"/>
</dbReference>
<dbReference type="InterPro" id="IPR037103">
    <property type="entry name" value="Tubulin/FtsZ-like_C"/>
</dbReference>
<evidence type="ECO:0000256" key="4">
    <source>
        <dbReference type="ARBA" id="ARBA00023210"/>
    </source>
</evidence>
<sequence length="381" mass="39287">MSQNQNYLAVIKVVGVGGGGVNAVNRMIDLGLRGVEFIAINTDAQALLMSDADVKLDVGRELTRGLGAGADPEVGRRAAEDHAEEIEEALRGADMVFVTAGEGGGTGTGGAPVVAKIAKSIGALTIGVVTKPFSFEGRRRQSQAETGVAKLKEEVDTLIVVPNDRLLEISDRGISMIEAFATADQVLLAGVQGITDLITTPGLINLDFADVKSVMQGAGSALMGIGSARGADRAIKAAELAVESPLLEASIEGAHGVLLSIQGGSNLGIFEINDAAQLVKEAAHPEANIIFGTVIDDTLGDEVRVTVIAAGFDNGQPTLRLDPVTSSRVLPPPVIPATPAVDAAKEPVRESEPVPVGAAVPDTSYDSAFGDDDLDIPDFLK</sequence>
<dbReference type="GO" id="GO:0051301">
    <property type="term" value="P:cell division"/>
    <property type="evidence" value="ECO:0007669"/>
    <property type="project" value="UniProtKB-KW"/>
</dbReference>
<feature type="domain" description="Tubulin/FtsZ GTPase" evidence="9">
    <location>
        <begin position="10"/>
        <end position="202"/>
    </location>
</feature>
<evidence type="ECO:0000256" key="2">
    <source>
        <dbReference type="ARBA" id="ARBA00022741"/>
    </source>
</evidence>
<evidence type="ECO:0000256" key="7">
    <source>
        <dbReference type="RuleBase" id="RU000631"/>
    </source>
</evidence>
<feature type="region of interest" description="Disordered" evidence="8">
    <location>
        <begin position="338"/>
        <end position="381"/>
    </location>
</feature>
<comment type="subunit">
    <text evidence="5">Homodimer. Polymerizes to form a dynamic ring structure in a strictly GTP-dependent manner. Interacts directly with several other division proteins.</text>
</comment>
<evidence type="ECO:0000259" key="9">
    <source>
        <dbReference type="SMART" id="SM00864"/>
    </source>
</evidence>
<comment type="similarity">
    <text evidence="1 5 7">Belongs to the FtsZ family.</text>
</comment>
<dbReference type="PANTHER" id="PTHR30314:SF3">
    <property type="entry name" value="MITOCHONDRIAL DIVISION PROTEIN FSZA"/>
    <property type="match status" value="1"/>
</dbReference>
<keyword evidence="2 5" id="KW-0547">Nucleotide-binding</keyword>
<evidence type="ECO:0000256" key="6">
    <source>
        <dbReference type="NCBIfam" id="TIGR00065"/>
    </source>
</evidence>
<comment type="subcellular location">
    <subcellularLocation>
        <location evidence="5">Cytoplasm</location>
    </subcellularLocation>
    <text evidence="5">Assembles at midcell at the inner surface of the cytoplasmic membrane.</text>
</comment>
<dbReference type="CDD" id="cd02201">
    <property type="entry name" value="FtsZ_type1"/>
    <property type="match status" value="1"/>
</dbReference>
<reference evidence="11 12" key="1">
    <citation type="submission" date="2024-09" db="EMBL/GenBank/DDBJ databases">
        <authorList>
            <person name="Sun Q."/>
            <person name="Mori K."/>
        </authorList>
    </citation>
    <scope>NUCLEOTIDE SEQUENCE [LARGE SCALE GENOMIC DNA]</scope>
    <source>
        <strain evidence="11 12">JCM 1342</strain>
    </source>
</reference>
<feature type="binding site" evidence="5">
    <location>
        <position position="140"/>
    </location>
    <ligand>
        <name>GTP</name>
        <dbReference type="ChEBI" id="CHEBI:37565"/>
    </ligand>
</feature>
<dbReference type="NCBIfam" id="TIGR00065">
    <property type="entry name" value="ftsZ"/>
    <property type="match status" value="1"/>
</dbReference>
<dbReference type="RefSeq" id="WP_344712948.1">
    <property type="nucleotide sequence ID" value="NZ_BAAAWH010000001.1"/>
</dbReference>
<gene>
    <name evidence="5 11" type="primary">ftsZ</name>
    <name evidence="11" type="ORF">ACFFPJ_10355</name>
</gene>
<dbReference type="InterPro" id="IPR000158">
    <property type="entry name" value="Cell_div_FtsZ"/>
</dbReference>
<evidence type="ECO:0000256" key="5">
    <source>
        <dbReference type="HAMAP-Rule" id="MF_00909"/>
    </source>
</evidence>
<keyword evidence="4 5" id="KW-0717">Septation</keyword>
<name>A0ABV5T0R2_9MICO</name>
<dbReference type="PANTHER" id="PTHR30314">
    <property type="entry name" value="CELL DIVISION PROTEIN FTSZ-RELATED"/>
    <property type="match status" value="1"/>
</dbReference>
<dbReference type="InterPro" id="IPR018316">
    <property type="entry name" value="Tubulin/FtsZ_2-layer-sand-dom"/>
</dbReference>
<dbReference type="EMBL" id="JBHMBE010000003">
    <property type="protein sequence ID" value="MFB9646198.1"/>
    <property type="molecule type" value="Genomic_DNA"/>
</dbReference>
<evidence type="ECO:0000259" key="10">
    <source>
        <dbReference type="SMART" id="SM00865"/>
    </source>
</evidence>
<dbReference type="InterPro" id="IPR008280">
    <property type="entry name" value="Tub_FtsZ_C"/>
</dbReference>
<dbReference type="InterPro" id="IPR003008">
    <property type="entry name" value="Tubulin_FtsZ_GTPase"/>
</dbReference>
<keyword evidence="3 5" id="KW-0342">GTP-binding</keyword>
<keyword evidence="5 7" id="KW-0132">Cell division</keyword>
<feature type="binding site" evidence="5">
    <location>
        <begin position="105"/>
        <end position="107"/>
    </location>
    <ligand>
        <name>GTP</name>
        <dbReference type="ChEBI" id="CHEBI:37565"/>
    </ligand>
</feature>
<dbReference type="SMART" id="SM00864">
    <property type="entry name" value="Tubulin"/>
    <property type="match status" value="1"/>
</dbReference>
<dbReference type="InterPro" id="IPR036525">
    <property type="entry name" value="Tubulin/FtsZ_GTPase_sf"/>
</dbReference>
<dbReference type="SUPFAM" id="SSF55307">
    <property type="entry name" value="Tubulin C-terminal domain-like"/>
    <property type="match status" value="1"/>
</dbReference>
<dbReference type="InterPro" id="IPR024757">
    <property type="entry name" value="FtsZ_C"/>
</dbReference>
<dbReference type="Gene3D" id="3.30.1330.20">
    <property type="entry name" value="Tubulin/FtsZ, C-terminal domain"/>
    <property type="match status" value="1"/>
</dbReference>
<feature type="binding site" evidence="5">
    <location>
        <position position="136"/>
    </location>
    <ligand>
        <name>GTP</name>
        <dbReference type="ChEBI" id="CHEBI:37565"/>
    </ligand>
</feature>
<evidence type="ECO:0000256" key="3">
    <source>
        <dbReference type="ARBA" id="ARBA00023134"/>
    </source>
</evidence>
<evidence type="ECO:0000256" key="8">
    <source>
        <dbReference type="SAM" id="MobiDB-lite"/>
    </source>
</evidence>
<dbReference type="Gene3D" id="3.40.50.1440">
    <property type="entry name" value="Tubulin/FtsZ, GTPase domain"/>
    <property type="match status" value="1"/>
</dbReference>
<dbReference type="PRINTS" id="PR00423">
    <property type="entry name" value="CELLDVISFTSZ"/>
</dbReference>
<accession>A0ABV5T0R2</accession>
<dbReference type="InterPro" id="IPR020805">
    <property type="entry name" value="Cell_div_FtsZ_CS"/>
</dbReference>
<dbReference type="Pfam" id="PF12327">
    <property type="entry name" value="FtsZ_C"/>
    <property type="match status" value="1"/>
</dbReference>
<proteinExistence type="inferred from homology"/>
<evidence type="ECO:0000313" key="12">
    <source>
        <dbReference type="Proteomes" id="UP001589611"/>
    </source>
</evidence>
<keyword evidence="12" id="KW-1185">Reference proteome</keyword>
<comment type="caution">
    <text evidence="11">The sequence shown here is derived from an EMBL/GenBank/DDBJ whole genome shotgun (WGS) entry which is preliminary data.</text>
</comment>
<protein>
    <recommendedName>
        <fullName evidence="5 6">Cell division protein FtsZ</fullName>
    </recommendedName>
</protein>
<keyword evidence="5" id="KW-0963">Cytoplasm</keyword>
<dbReference type="Proteomes" id="UP001589611">
    <property type="component" value="Unassembled WGS sequence"/>
</dbReference>
<organism evidence="11 12">
    <name type="scientific">Microbacterium terregens</name>
    <dbReference type="NCBI Taxonomy" id="69363"/>
    <lineage>
        <taxon>Bacteria</taxon>
        <taxon>Bacillati</taxon>
        <taxon>Actinomycetota</taxon>
        <taxon>Actinomycetes</taxon>
        <taxon>Micrococcales</taxon>
        <taxon>Microbacteriaceae</taxon>
        <taxon>Microbacterium</taxon>
    </lineage>
</organism>
<feature type="binding site" evidence="5">
    <location>
        <begin position="18"/>
        <end position="22"/>
    </location>
    <ligand>
        <name>GTP</name>
        <dbReference type="ChEBI" id="CHEBI:37565"/>
    </ligand>
</feature>
<feature type="compositionally biased region" description="Basic and acidic residues" evidence="8">
    <location>
        <begin position="343"/>
        <end position="352"/>
    </location>
</feature>
<dbReference type="InterPro" id="IPR045061">
    <property type="entry name" value="FtsZ/CetZ"/>
</dbReference>